<dbReference type="EMBL" id="MFCR01000003">
    <property type="protein sequence ID" value="OGE19250.1"/>
    <property type="molecule type" value="Genomic_DNA"/>
</dbReference>
<accession>A0A1F5ISF5</accession>
<sequence length="73" mass="8490">MTKAEKVRIIEKVEFVSGMWYILNRKAMKGFPTPFIPRSPAEPDEVGGWVRSPPTLRLRRIKYHGSQTVKYGR</sequence>
<comment type="caution">
    <text evidence="1">The sequence shown here is derived from an EMBL/GenBank/DDBJ whole genome shotgun (WGS) entry which is preliminary data.</text>
</comment>
<protein>
    <submittedName>
        <fullName evidence="1">Uncharacterized protein</fullName>
    </submittedName>
</protein>
<reference evidence="1 2" key="1">
    <citation type="journal article" date="2016" name="Nat. Commun.">
        <title>Thousands of microbial genomes shed light on interconnected biogeochemical processes in an aquifer system.</title>
        <authorList>
            <person name="Anantharaman K."/>
            <person name="Brown C.T."/>
            <person name="Hug L.A."/>
            <person name="Sharon I."/>
            <person name="Castelle C.J."/>
            <person name="Probst A.J."/>
            <person name="Thomas B.C."/>
            <person name="Singh A."/>
            <person name="Wilkins M.J."/>
            <person name="Karaoz U."/>
            <person name="Brodie E.L."/>
            <person name="Williams K.H."/>
            <person name="Hubbard S.S."/>
            <person name="Banfield J.F."/>
        </authorList>
    </citation>
    <scope>NUCLEOTIDE SEQUENCE [LARGE SCALE GENOMIC DNA]</scope>
</reference>
<name>A0A1F5ISF5_9BACT</name>
<evidence type="ECO:0000313" key="1">
    <source>
        <dbReference type="EMBL" id="OGE19250.1"/>
    </source>
</evidence>
<proteinExistence type="predicted"/>
<gene>
    <name evidence="1" type="ORF">A2871_00135</name>
</gene>
<organism evidence="1 2">
    <name type="scientific">Candidatus Daviesbacteria bacterium RIFCSPHIGHO2_01_FULL_41_23</name>
    <dbReference type="NCBI Taxonomy" id="1797764"/>
    <lineage>
        <taxon>Bacteria</taxon>
        <taxon>Candidatus Daviesiibacteriota</taxon>
    </lineage>
</organism>
<dbReference type="Proteomes" id="UP000176336">
    <property type="component" value="Unassembled WGS sequence"/>
</dbReference>
<dbReference type="AlphaFoldDB" id="A0A1F5ISF5"/>
<evidence type="ECO:0000313" key="2">
    <source>
        <dbReference type="Proteomes" id="UP000176336"/>
    </source>
</evidence>